<sequence>MSTSTMTQVPPVVLILGELFIAFSASSLIVLVILRLTAAHFPLLVAVQITFVCTLVVFAALRACGLWNFVYPASEPDFHQPDEKRTFNAIVMRAFDHDRGMPKTKTSARTKAETQTLLIPTDETMSVLVFRPKTHFPLMRVREMILSTDELAMCNEKMTDIAPESFVVAGLVSSVFVAERHICVKKADPVMIDGQFTLEFTAETGEMLSAHMKTNTPMGRAFSTFATRLETELENLRFFYDDISVALTLTPEWEFLRDISRRSSQITAVWWRPVYPLDHPHPSRWKELNTGLDVAYLYWEAHDLCPSDSVLLAVCDITPYLDKILASLALKSYARRPALRAVGRVRNLDITPAPDVVTRVFMLFKRIGDDVLHDWDAAWAAENDTERWCTVAGTDTERASDATLFRVLEWGGMEVLVR</sequence>
<evidence type="ECO:0000313" key="2">
    <source>
        <dbReference type="EMBL" id="KAJ7761612.1"/>
    </source>
</evidence>
<keyword evidence="1" id="KW-1133">Transmembrane helix</keyword>
<keyword evidence="3" id="KW-1185">Reference proteome</keyword>
<feature type="transmembrane region" description="Helical" evidence="1">
    <location>
        <begin position="41"/>
        <end position="61"/>
    </location>
</feature>
<dbReference type="Proteomes" id="UP001215280">
    <property type="component" value="Unassembled WGS sequence"/>
</dbReference>
<gene>
    <name evidence="2" type="ORF">DFH07DRAFT_1059848</name>
</gene>
<comment type="caution">
    <text evidence="2">The sequence shown here is derived from an EMBL/GenBank/DDBJ whole genome shotgun (WGS) entry which is preliminary data.</text>
</comment>
<evidence type="ECO:0000313" key="3">
    <source>
        <dbReference type="Proteomes" id="UP001215280"/>
    </source>
</evidence>
<dbReference type="EMBL" id="JARJLG010000045">
    <property type="protein sequence ID" value="KAJ7761612.1"/>
    <property type="molecule type" value="Genomic_DNA"/>
</dbReference>
<proteinExistence type="predicted"/>
<keyword evidence="1" id="KW-0812">Transmembrane</keyword>
<accession>A0AAD7NGR0</accession>
<evidence type="ECO:0000256" key="1">
    <source>
        <dbReference type="SAM" id="Phobius"/>
    </source>
</evidence>
<feature type="transmembrane region" description="Helical" evidence="1">
    <location>
        <begin position="12"/>
        <end position="34"/>
    </location>
</feature>
<organism evidence="2 3">
    <name type="scientific">Mycena maculata</name>
    <dbReference type="NCBI Taxonomy" id="230809"/>
    <lineage>
        <taxon>Eukaryota</taxon>
        <taxon>Fungi</taxon>
        <taxon>Dikarya</taxon>
        <taxon>Basidiomycota</taxon>
        <taxon>Agaricomycotina</taxon>
        <taxon>Agaricomycetes</taxon>
        <taxon>Agaricomycetidae</taxon>
        <taxon>Agaricales</taxon>
        <taxon>Marasmiineae</taxon>
        <taxon>Mycenaceae</taxon>
        <taxon>Mycena</taxon>
    </lineage>
</organism>
<dbReference type="Gene3D" id="3.10.20.90">
    <property type="entry name" value="Phosphatidylinositol 3-kinase Catalytic Subunit, Chain A, domain 1"/>
    <property type="match status" value="1"/>
</dbReference>
<dbReference type="AlphaFoldDB" id="A0AAD7NGR0"/>
<name>A0AAD7NGR0_9AGAR</name>
<protein>
    <submittedName>
        <fullName evidence="2">Uncharacterized protein</fullName>
    </submittedName>
</protein>
<keyword evidence="1" id="KW-0472">Membrane</keyword>
<reference evidence="2" key="1">
    <citation type="submission" date="2023-03" db="EMBL/GenBank/DDBJ databases">
        <title>Massive genome expansion in bonnet fungi (Mycena s.s.) driven by repeated elements and novel gene families across ecological guilds.</title>
        <authorList>
            <consortium name="Lawrence Berkeley National Laboratory"/>
            <person name="Harder C.B."/>
            <person name="Miyauchi S."/>
            <person name="Viragh M."/>
            <person name="Kuo A."/>
            <person name="Thoen E."/>
            <person name="Andreopoulos B."/>
            <person name="Lu D."/>
            <person name="Skrede I."/>
            <person name="Drula E."/>
            <person name="Henrissat B."/>
            <person name="Morin E."/>
            <person name="Kohler A."/>
            <person name="Barry K."/>
            <person name="LaButti K."/>
            <person name="Morin E."/>
            <person name="Salamov A."/>
            <person name="Lipzen A."/>
            <person name="Mereny Z."/>
            <person name="Hegedus B."/>
            <person name="Baldrian P."/>
            <person name="Stursova M."/>
            <person name="Weitz H."/>
            <person name="Taylor A."/>
            <person name="Grigoriev I.V."/>
            <person name="Nagy L.G."/>
            <person name="Martin F."/>
            <person name="Kauserud H."/>
        </authorList>
    </citation>
    <scope>NUCLEOTIDE SEQUENCE</scope>
    <source>
        <strain evidence="2">CBHHK188m</strain>
    </source>
</reference>